<evidence type="ECO:0000256" key="5">
    <source>
        <dbReference type="ARBA" id="ARBA00022889"/>
    </source>
</evidence>
<reference evidence="13" key="2">
    <citation type="submission" date="2025-08" db="UniProtKB">
        <authorList>
            <consortium name="Ensembl"/>
        </authorList>
    </citation>
    <scope>IDENTIFICATION</scope>
</reference>
<keyword evidence="14" id="KW-1185">Reference proteome</keyword>
<dbReference type="InterPro" id="IPR003961">
    <property type="entry name" value="FN3_dom"/>
</dbReference>
<dbReference type="Pfam" id="PF07679">
    <property type="entry name" value="I-set"/>
    <property type="match status" value="3"/>
</dbReference>
<keyword evidence="6 10" id="KW-1133">Transmembrane helix</keyword>
<dbReference type="SMART" id="SM00408">
    <property type="entry name" value="IGc2"/>
    <property type="match status" value="4"/>
</dbReference>
<feature type="domain" description="Ig-like" evidence="11">
    <location>
        <begin position="65"/>
        <end position="154"/>
    </location>
</feature>
<dbReference type="GO" id="GO:0098632">
    <property type="term" value="F:cell-cell adhesion mediator activity"/>
    <property type="evidence" value="ECO:0007669"/>
    <property type="project" value="TreeGrafter"/>
</dbReference>
<dbReference type="GO" id="GO:0030426">
    <property type="term" value="C:growth cone"/>
    <property type="evidence" value="ECO:0007669"/>
    <property type="project" value="UniProtKB-SubCell"/>
</dbReference>
<dbReference type="AlphaFoldDB" id="A0A8C5BHF7"/>
<evidence type="ECO:0000256" key="9">
    <source>
        <dbReference type="ARBA" id="ARBA00023319"/>
    </source>
</evidence>
<dbReference type="GO" id="GO:0005886">
    <property type="term" value="C:plasma membrane"/>
    <property type="evidence" value="ECO:0007669"/>
    <property type="project" value="UniProtKB-SubCell"/>
</dbReference>
<dbReference type="Pfam" id="PF13927">
    <property type="entry name" value="Ig_3"/>
    <property type="match status" value="1"/>
</dbReference>
<feature type="domain" description="Ig-like" evidence="11">
    <location>
        <begin position="252"/>
        <end position="338"/>
    </location>
</feature>
<dbReference type="SMART" id="SM00060">
    <property type="entry name" value="FN3"/>
    <property type="match status" value="3"/>
</dbReference>
<dbReference type="Ensembl" id="ENSGMOT00000037845.1">
    <property type="protein sequence ID" value="ENSGMOP00000047579.1"/>
    <property type="gene ID" value="ENSGMOG00000010281.2"/>
</dbReference>
<evidence type="ECO:0000256" key="7">
    <source>
        <dbReference type="ARBA" id="ARBA00023136"/>
    </source>
</evidence>
<evidence type="ECO:0000256" key="2">
    <source>
        <dbReference type="ARBA" id="ARBA00008588"/>
    </source>
</evidence>
<evidence type="ECO:0000256" key="4">
    <source>
        <dbReference type="ARBA" id="ARBA00022737"/>
    </source>
</evidence>
<keyword evidence="3 10" id="KW-0812">Transmembrane</keyword>
<dbReference type="Proteomes" id="UP000694546">
    <property type="component" value="Chromosome 1"/>
</dbReference>
<feature type="domain" description="Fibronectin type-III" evidence="12">
    <location>
        <begin position="734"/>
        <end position="823"/>
    </location>
</feature>
<dbReference type="GeneTree" id="ENSGT00940000157024"/>
<dbReference type="InterPro" id="IPR036116">
    <property type="entry name" value="FN3_sf"/>
</dbReference>
<reference evidence="13" key="1">
    <citation type="submission" date="2019-07" db="EMBL/GenBank/DDBJ databases">
        <authorList>
            <consortium name="Wellcome Sanger Institute Data Sharing"/>
        </authorList>
    </citation>
    <scope>NUCLEOTIDE SEQUENCE [LARGE SCALE GENOMIC DNA]</scope>
</reference>
<dbReference type="SUPFAM" id="SSF49265">
    <property type="entry name" value="Fibronectin type III"/>
    <property type="match status" value="2"/>
</dbReference>
<feature type="domain" description="Ig-like" evidence="11">
    <location>
        <begin position="159"/>
        <end position="246"/>
    </location>
</feature>
<feature type="domain" description="Fibronectin type-III" evidence="12">
    <location>
        <begin position="541"/>
        <end position="634"/>
    </location>
</feature>
<dbReference type="Pfam" id="PF00041">
    <property type="entry name" value="fn3"/>
    <property type="match status" value="2"/>
</dbReference>
<comment type="subcellular location">
    <subcellularLocation>
        <location evidence="1">Membrane</location>
        <topology evidence="1">Single-pass type I membrane protein</topology>
    </subcellularLocation>
</comment>
<proteinExistence type="inferred from homology"/>
<accession>A0A8C5BHF7</accession>
<evidence type="ECO:0000313" key="14">
    <source>
        <dbReference type="Proteomes" id="UP000694546"/>
    </source>
</evidence>
<feature type="domain" description="Ig-like" evidence="11">
    <location>
        <begin position="350"/>
        <end position="418"/>
    </location>
</feature>
<dbReference type="Gene3D" id="2.60.40.10">
    <property type="entry name" value="Immunoglobulins"/>
    <property type="match status" value="9"/>
</dbReference>
<dbReference type="PANTHER" id="PTHR44170:SF12">
    <property type="entry name" value="NEUROFASCIN"/>
    <property type="match status" value="1"/>
</dbReference>
<evidence type="ECO:0000256" key="3">
    <source>
        <dbReference type="ARBA" id="ARBA00022692"/>
    </source>
</evidence>
<keyword evidence="8" id="KW-1015">Disulfide bond</keyword>
<dbReference type="InterPro" id="IPR007110">
    <property type="entry name" value="Ig-like_dom"/>
</dbReference>
<evidence type="ECO:0000259" key="12">
    <source>
        <dbReference type="PROSITE" id="PS50853"/>
    </source>
</evidence>
<comment type="similarity">
    <text evidence="2">Belongs to the immunoglobulin superfamily. L1/neurofascin/NgCAM family.</text>
</comment>
<protein>
    <recommendedName>
        <fullName evidence="15">Neurofascin</fullName>
    </recommendedName>
</protein>
<evidence type="ECO:0000256" key="10">
    <source>
        <dbReference type="SAM" id="Phobius"/>
    </source>
</evidence>
<organism evidence="13 14">
    <name type="scientific">Gadus morhua</name>
    <name type="common">Atlantic cod</name>
    <dbReference type="NCBI Taxonomy" id="8049"/>
    <lineage>
        <taxon>Eukaryota</taxon>
        <taxon>Metazoa</taxon>
        <taxon>Chordata</taxon>
        <taxon>Craniata</taxon>
        <taxon>Vertebrata</taxon>
        <taxon>Euteleostomi</taxon>
        <taxon>Actinopterygii</taxon>
        <taxon>Neopterygii</taxon>
        <taxon>Teleostei</taxon>
        <taxon>Neoteleostei</taxon>
        <taxon>Acanthomorphata</taxon>
        <taxon>Zeiogadaria</taxon>
        <taxon>Gadariae</taxon>
        <taxon>Gadiformes</taxon>
        <taxon>Gadoidei</taxon>
        <taxon>Gadidae</taxon>
        <taxon>Gadus</taxon>
    </lineage>
</organism>
<feature type="transmembrane region" description="Helical" evidence="10">
    <location>
        <begin position="830"/>
        <end position="851"/>
    </location>
</feature>
<feature type="domain" description="Fibronectin type-III" evidence="12">
    <location>
        <begin position="441"/>
        <end position="536"/>
    </location>
</feature>
<sequence>MQAVRQDRRVSTGINGDLYFSNVLFNDSHTDYCCNARLPHKHSIQQKRPVVVKVITTRTVSEAAPTWLSPIRSSSSVLVLQGEELLLECIAAGVPTPHITWTKDGEKLVVKPGMRIKNFNKMIHIPKASFDDIGEYVCSAANKIGYTERTIIVQVKAAPFWLEKPVDLVLAPEENGALVCRSDGIPRPTIRWFINGEALDTALPHPSRHMSGDTLSFRGVTMENTGVYQCNASNQFGYLLANAYVNVLHATPRIIPPQEEHLKVVEGSNTFLECRYFGSPVPDLRWSKYGQGNLEGHRFRTHSNGTLEIKQIRLEDTGTYMCIVTNIAGRDESQIRVEVKGGHNLKVLRGSDVTFECGVKADASTPVTTTWLKNKRPLSLNWRISLDESNLVITTVNSADDGEYTCSIKTEMDEKSASARLMVMGTACLTPFSSYADRPNPPTNLQLSDPHERSVRLSWVPGDHNHSPITEYQVQYDEDDWLPGKWRNLSTYPGNLNSVILQLTPYTYYEFRVIAVNAIGPSRPSRVSSRLQTGGAPPDVIPRNIRGVGTWRNNMEISWEPLTYREWNGPYLKYLVWWKRKDSREEWKNATTKWLRYYIYDADTFTPYEIKVQAFNSFGLGPESKVIIGYSGEDRECCKTATDWNLHPLNVPSYAVFSPQVYYWRDSSQLRWLSVSRAMKSKGFPAVDTEYTGVLDELLPYSNYKMHIVVANNRYDGPPSHTIQFSTPEGVPSVPKSFRIQQRHLDTIYVDWALPAEPNGIITGYTLKGEEMHVEEFYSNVTSFSVRRYDRYTRYRFSLAAKTQVGLGDLCASASPAYATDQVDLSTKGWLIGIMCAVAIIVLFLLIVCFIKRSRGGKYPVREKKEISLEPVDDKDQEGTFDYREEERGLQRGQASVEPIMKRTESDDSLVDYGDVEIQFNEDGSFIGEYTGTSRKDAARDARDVRDEMDYGGNMDLHSTMNAIYSMA</sequence>
<keyword evidence="4" id="KW-0677">Repeat</keyword>
<dbReference type="InterPro" id="IPR013783">
    <property type="entry name" value="Ig-like_fold"/>
</dbReference>
<dbReference type="PROSITE" id="PS50853">
    <property type="entry name" value="FN3"/>
    <property type="match status" value="3"/>
</dbReference>
<dbReference type="GO" id="GO:0007411">
    <property type="term" value="P:axon guidance"/>
    <property type="evidence" value="ECO:0007669"/>
    <property type="project" value="TreeGrafter"/>
</dbReference>
<keyword evidence="5" id="KW-0130">Cell adhesion</keyword>
<evidence type="ECO:0000313" key="13">
    <source>
        <dbReference type="Ensembl" id="ENSGMOP00000047579.1"/>
    </source>
</evidence>
<evidence type="ECO:0000256" key="8">
    <source>
        <dbReference type="ARBA" id="ARBA00023157"/>
    </source>
</evidence>
<evidence type="ECO:0008006" key="15">
    <source>
        <dbReference type="Google" id="ProtNLM"/>
    </source>
</evidence>
<dbReference type="GO" id="GO:0007420">
    <property type="term" value="P:brain development"/>
    <property type="evidence" value="ECO:0007669"/>
    <property type="project" value="TreeGrafter"/>
</dbReference>
<dbReference type="PANTHER" id="PTHR44170">
    <property type="entry name" value="PROTEIN SIDEKICK"/>
    <property type="match status" value="1"/>
</dbReference>
<dbReference type="InterPro" id="IPR036179">
    <property type="entry name" value="Ig-like_dom_sf"/>
</dbReference>
<evidence type="ECO:0000256" key="6">
    <source>
        <dbReference type="ARBA" id="ARBA00022989"/>
    </source>
</evidence>
<keyword evidence="9" id="KW-0393">Immunoglobulin domain</keyword>
<dbReference type="SUPFAM" id="SSF48726">
    <property type="entry name" value="Immunoglobulin"/>
    <property type="match status" value="4"/>
</dbReference>
<dbReference type="Pfam" id="PF13882">
    <property type="entry name" value="Bravo_FIGEY"/>
    <property type="match status" value="1"/>
</dbReference>
<keyword evidence="7 10" id="KW-0472">Membrane</keyword>
<dbReference type="SMART" id="SM00409">
    <property type="entry name" value="IG"/>
    <property type="match status" value="4"/>
</dbReference>
<dbReference type="InterPro" id="IPR026966">
    <property type="entry name" value="Neurofascin/L1/NrCAM_C"/>
</dbReference>
<name>A0A8C5BHF7_GADMO</name>
<dbReference type="InterPro" id="IPR003599">
    <property type="entry name" value="Ig_sub"/>
</dbReference>
<dbReference type="CDD" id="cd00063">
    <property type="entry name" value="FN3"/>
    <property type="match status" value="4"/>
</dbReference>
<dbReference type="PROSITE" id="PS50835">
    <property type="entry name" value="IG_LIKE"/>
    <property type="match status" value="4"/>
</dbReference>
<evidence type="ECO:0000259" key="11">
    <source>
        <dbReference type="PROSITE" id="PS50835"/>
    </source>
</evidence>
<reference evidence="13" key="3">
    <citation type="submission" date="2025-09" db="UniProtKB">
        <authorList>
            <consortium name="Ensembl"/>
        </authorList>
    </citation>
    <scope>IDENTIFICATION</scope>
</reference>
<dbReference type="InterPro" id="IPR013098">
    <property type="entry name" value="Ig_I-set"/>
</dbReference>
<dbReference type="InterPro" id="IPR003598">
    <property type="entry name" value="Ig_sub2"/>
</dbReference>
<evidence type="ECO:0000256" key="1">
    <source>
        <dbReference type="ARBA" id="ARBA00004479"/>
    </source>
</evidence>